<keyword evidence="5 9" id="KW-0479">Metal-binding</keyword>
<dbReference type="GO" id="GO:0016705">
    <property type="term" value="F:oxidoreductase activity, acting on paired donors, with incorporation or reduction of molecular oxygen"/>
    <property type="evidence" value="ECO:0007669"/>
    <property type="project" value="InterPro"/>
</dbReference>
<evidence type="ECO:0000256" key="9">
    <source>
        <dbReference type="PIRSR" id="PIRSR602401-1"/>
    </source>
</evidence>
<dbReference type="InParanoid" id="A0A1B7MLE1"/>
<dbReference type="STRING" id="1314800.A0A1B7MLE1"/>
<organism evidence="11 12">
    <name type="scientific">Rhizopogon vinicolor AM-OR11-026</name>
    <dbReference type="NCBI Taxonomy" id="1314800"/>
    <lineage>
        <taxon>Eukaryota</taxon>
        <taxon>Fungi</taxon>
        <taxon>Dikarya</taxon>
        <taxon>Basidiomycota</taxon>
        <taxon>Agaricomycotina</taxon>
        <taxon>Agaricomycetes</taxon>
        <taxon>Agaricomycetidae</taxon>
        <taxon>Boletales</taxon>
        <taxon>Suillineae</taxon>
        <taxon>Rhizopogonaceae</taxon>
        <taxon>Rhizopogon</taxon>
    </lineage>
</organism>
<dbReference type="Proteomes" id="UP000092154">
    <property type="component" value="Unassembled WGS sequence"/>
</dbReference>
<keyword evidence="7 9" id="KW-0408">Iron</keyword>
<dbReference type="GO" id="GO:0004497">
    <property type="term" value="F:monooxygenase activity"/>
    <property type="evidence" value="ECO:0007669"/>
    <property type="project" value="UniProtKB-KW"/>
</dbReference>
<dbReference type="PANTHER" id="PTHR46300:SF1">
    <property type="entry name" value="P450, PUTATIVE (EUROFUNG)-RELATED"/>
    <property type="match status" value="1"/>
</dbReference>
<sequence>HILTLCNQNGYCIPEGATVYGCHWAISRDPIAFPDPDTFNPQRWLDSEGRVKDDMKSFPFGYGRRVCPGMHLASQSLFIELALLLWSFRIAQRPDAPIDTGAFSDVVTARALPFEVDVIPRMDVTRLKEMITDGYVD</sequence>
<evidence type="ECO:0000256" key="6">
    <source>
        <dbReference type="ARBA" id="ARBA00023002"/>
    </source>
</evidence>
<comment type="cofactor">
    <cofactor evidence="1 9">
        <name>heme</name>
        <dbReference type="ChEBI" id="CHEBI:30413"/>
    </cofactor>
</comment>
<dbReference type="InterPro" id="IPR036396">
    <property type="entry name" value="Cyt_P450_sf"/>
</dbReference>
<dbReference type="GO" id="GO:0005506">
    <property type="term" value="F:iron ion binding"/>
    <property type="evidence" value="ECO:0007669"/>
    <property type="project" value="InterPro"/>
</dbReference>
<dbReference type="PRINTS" id="PR00463">
    <property type="entry name" value="EP450I"/>
</dbReference>
<evidence type="ECO:0000256" key="4">
    <source>
        <dbReference type="ARBA" id="ARBA00022617"/>
    </source>
</evidence>
<evidence type="ECO:0000313" key="12">
    <source>
        <dbReference type="Proteomes" id="UP000092154"/>
    </source>
</evidence>
<proteinExistence type="inferred from homology"/>
<keyword evidence="4 9" id="KW-0349">Heme</keyword>
<evidence type="ECO:0000256" key="8">
    <source>
        <dbReference type="ARBA" id="ARBA00023033"/>
    </source>
</evidence>
<dbReference type="InterPro" id="IPR001128">
    <property type="entry name" value="Cyt_P450"/>
</dbReference>
<keyword evidence="12" id="KW-1185">Reference proteome</keyword>
<reference evidence="11 12" key="1">
    <citation type="submission" date="2016-06" db="EMBL/GenBank/DDBJ databases">
        <title>Comparative genomics of the ectomycorrhizal sister species Rhizopogon vinicolor and Rhizopogon vesiculosus (Basidiomycota: Boletales) reveals a divergence of the mating type B locus.</title>
        <authorList>
            <consortium name="DOE Joint Genome Institute"/>
            <person name="Mujic A.B."/>
            <person name="Kuo A."/>
            <person name="Tritt A."/>
            <person name="Lipzen A."/>
            <person name="Chen C."/>
            <person name="Johnson J."/>
            <person name="Sharma A."/>
            <person name="Barry K."/>
            <person name="Grigoriev I.V."/>
            <person name="Spatafora J.W."/>
        </authorList>
    </citation>
    <scope>NUCLEOTIDE SEQUENCE [LARGE SCALE GENOMIC DNA]</scope>
    <source>
        <strain evidence="11 12">AM-OR11-026</strain>
    </source>
</reference>
<evidence type="ECO:0000256" key="2">
    <source>
        <dbReference type="ARBA" id="ARBA00005179"/>
    </source>
</evidence>
<keyword evidence="8 10" id="KW-0503">Monooxygenase</keyword>
<protein>
    <submittedName>
        <fullName evidence="11">Cytochrome P450</fullName>
    </submittedName>
</protein>
<comment type="similarity">
    <text evidence="3 10">Belongs to the cytochrome P450 family.</text>
</comment>
<evidence type="ECO:0000256" key="3">
    <source>
        <dbReference type="ARBA" id="ARBA00010617"/>
    </source>
</evidence>
<name>A0A1B7MLE1_9AGAM</name>
<dbReference type="PANTHER" id="PTHR46300">
    <property type="entry name" value="P450, PUTATIVE (EUROFUNG)-RELATED-RELATED"/>
    <property type="match status" value="1"/>
</dbReference>
<dbReference type="InterPro" id="IPR050364">
    <property type="entry name" value="Cytochrome_P450_fung"/>
</dbReference>
<comment type="pathway">
    <text evidence="2">Secondary metabolite biosynthesis.</text>
</comment>
<dbReference type="EMBL" id="KV448775">
    <property type="protein sequence ID" value="OAX33406.1"/>
    <property type="molecule type" value="Genomic_DNA"/>
</dbReference>
<dbReference type="AlphaFoldDB" id="A0A1B7MLE1"/>
<evidence type="ECO:0000256" key="1">
    <source>
        <dbReference type="ARBA" id="ARBA00001971"/>
    </source>
</evidence>
<dbReference type="GO" id="GO:0020037">
    <property type="term" value="F:heme binding"/>
    <property type="evidence" value="ECO:0007669"/>
    <property type="project" value="InterPro"/>
</dbReference>
<accession>A0A1B7MLE1</accession>
<gene>
    <name evidence="11" type="ORF">K503DRAFT_700456</name>
</gene>
<evidence type="ECO:0000256" key="5">
    <source>
        <dbReference type="ARBA" id="ARBA00022723"/>
    </source>
</evidence>
<evidence type="ECO:0000256" key="10">
    <source>
        <dbReference type="RuleBase" id="RU000461"/>
    </source>
</evidence>
<dbReference type="InterPro" id="IPR017972">
    <property type="entry name" value="Cyt_P450_CS"/>
</dbReference>
<evidence type="ECO:0000256" key="7">
    <source>
        <dbReference type="ARBA" id="ARBA00023004"/>
    </source>
</evidence>
<feature type="binding site" description="axial binding residue" evidence="9">
    <location>
        <position position="67"/>
    </location>
    <ligand>
        <name>heme</name>
        <dbReference type="ChEBI" id="CHEBI:30413"/>
    </ligand>
    <ligandPart>
        <name>Fe</name>
        <dbReference type="ChEBI" id="CHEBI:18248"/>
    </ligandPart>
</feature>
<dbReference type="OrthoDB" id="2685000at2759"/>
<keyword evidence="6 10" id="KW-0560">Oxidoreductase</keyword>
<dbReference type="Gene3D" id="1.10.630.10">
    <property type="entry name" value="Cytochrome P450"/>
    <property type="match status" value="1"/>
</dbReference>
<evidence type="ECO:0000313" key="11">
    <source>
        <dbReference type="EMBL" id="OAX33406.1"/>
    </source>
</evidence>
<dbReference type="SUPFAM" id="SSF48264">
    <property type="entry name" value="Cytochrome P450"/>
    <property type="match status" value="1"/>
</dbReference>
<feature type="non-terminal residue" evidence="11">
    <location>
        <position position="1"/>
    </location>
</feature>
<dbReference type="Pfam" id="PF00067">
    <property type="entry name" value="p450"/>
    <property type="match status" value="1"/>
</dbReference>
<dbReference type="PROSITE" id="PS00086">
    <property type="entry name" value="CYTOCHROME_P450"/>
    <property type="match status" value="1"/>
</dbReference>
<dbReference type="InterPro" id="IPR002401">
    <property type="entry name" value="Cyt_P450_E_grp-I"/>
</dbReference>